<dbReference type="EMBL" id="RBSL01000258">
    <property type="protein sequence ID" value="RMS25657.1"/>
    <property type="molecule type" value="Genomic_DNA"/>
</dbReference>
<accession>A0A3M5BM45</accession>
<evidence type="ECO:0000313" key="4">
    <source>
        <dbReference type="Proteomes" id="UP000278180"/>
    </source>
</evidence>
<dbReference type="RefSeq" id="WP_259648555.1">
    <property type="nucleotide sequence ID" value="NZ_RBTE01000339.1"/>
</dbReference>
<evidence type="ECO:0000313" key="3">
    <source>
        <dbReference type="Proteomes" id="UP000269801"/>
    </source>
</evidence>
<dbReference type="EMBL" id="RBTE01000339">
    <property type="protein sequence ID" value="RMT25684.1"/>
    <property type="molecule type" value="Genomic_DNA"/>
</dbReference>
<dbReference type="AlphaFoldDB" id="A0A3M5BM45"/>
<proteinExistence type="predicted"/>
<gene>
    <name evidence="2" type="ORF">ALP51_00739</name>
    <name evidence="1" type="ORF">ALP70_03999</name>
</gene>
<reference evidence="3 4" key="1">
    <citation type="submission" date="2018-08" db="EMBL/GenBank/DDBJ databases">
        <title>Recombination of ecologically and evolutionarily significant loci maintains genetic cohesion in the Pseudomonas syringae species complex.</title>
        <authorList>
            <person name="Dillon M."/>
            <person name="Thakur S."/>
            <person name="Almeida R.N.D."/>
            <person name="Weir B.S."/>
            <person name="Guttman D.S."/>
        </authorList>
    </citation>
    <scope>NUCLEOTIDE SEQUENCE [LARGE SCALE GENOMIC DNA]</scope>
    <source>
        <strain evidence="2 4">ICMP 13684</strain>
        <strain evidence="1 3">ICMP 13685</strain>
    </source>
</reference>
<dbReference type="Proteomes" id="UP000278180">
    <property type="component" value="Unassembled WGS sequence"/>
</dbReference>
<evidence type="ECO:0000313" key="1">
    <source>
        <dbReference type="EMBL" id="RMS25657.1"/>
    </source>
</evidence>
<organism evidence="1 3">
    <name type="scientific">Pseudomonas savastanoi</name>
    <name type="common">Pseudomonas syringae pv. savastanoi</name>
    <dbReference type="NCBI Taxonomy" id="29438"/>
    <lineage>
        <taxon>Bacteria</taxon>
        <taxon>Pseudomonadati</taxon>
        <taxon>Pseudomonadota</taxon>
        <taxon>Gammaproteobacteria</taxon>
        <taxon>Pseudomonadales</taxon>
        <taxon>Pseudomonadaceae</taxon>
        <taxon>Pseudomonas</taxon>
    </lineage>
</organism>
<protein>
    <submittedName>
        <fullName evidence="1">Uncharacterized protein</fullName>
    </submittedName>
</protein>
<dbReference type="Proteomes" id="UP000269801">
    <property type="component" value="Unassembled WGS sequence"/>
</dbReference>
<comment type="caution">
    <text evidence="1">The sequence shown here is derived from an EMBL/GenBank/DDBJ whole genome shotgun (WGS) entry which is preliminary data.</text>
</comment>
<feature type="non-terminal residue" evidence="1">
    <location>
        <position position="1"/>
    </location>
</feature>
<sequence>NKSAAPQDFKLQLRRQLRFLETSCQQYDKGEFDEALRMATTLRVLFHDTKNSVSLLSHLDAKHIHLASSHEPRDEDVVMYTSSLSMIRANFERVGEQIEFTIIPLPVGVTGIKRHVPVKEWWTETIMKTGDGDYSRRSMVLWAANKDGGAHVDHELPPAYFSLVQGNVNGALAPDSTPNMVGFVIDIRMGGAPQPGEQVIPNSHFNDLYQMAVEVLNSPELLALCGDS</sequence>
<evidence type="ECO:0000313" key="2">
    <source>
        <dbReference type="EMBL" id="RMT25684.1"/>
    </source>
</evidence>
<name>A0A3M5BM45_PSESS</name>